<accession>A0A813IV37</accession>
<dbReference type="EMBL" id="CAJNNW010016130">
    <property type="protein sequence ID" value="CAE8658560.1"/>
    <property type="molecule type" value="Genomic_DNA"/>
</dbReference>
<reference evidence="1" key="1">
    <citation type="submission" date="2021-02" db="EMBL/GenBank/DDBJ databases">
        <authorList>
            <person name="Dougan E. K."/>
            <person name="Rhodes N."/>
            <person name="Thang M."/>
            <person name="Chan C."/>
        </authorList>
    </citation>
    <scope>NUCLEOTIDE SEQUENCE</scope>
</reference>
<comment type="caution">
    <text evidence="1">The sequence shown here is derived from an EMBL/GenBank/DDBJ whole genome shotgun (WGS) entry which is preliminary data.</text>
</comment>
<proteinExistence type="predicted"/>
<evidence type="ECO:0000313" key="1">
    <source>
        <dbReference type="EMBL" id="CAE8658560.1"/>
    </source>
</evidence>
<organism evidence="1 2">
    <name type="scientific">Polarella glacialis</name>
    <name type="common">Dinoflagellate</name>
    <dbReference type="NCBI Taxonomy" id="89957"/>
    <lineage>
        <taxon>Eukaryota</taxon>
        <taxon>Sar</taxon>
        <taxon>Alveolata</taxon>
        <taxon>Dinophyceae</taxon>
        <taxon>Suessiales</taxon>
        <taxon>Suessiaceae</taxon>
        <taxon>Polarella</taxon>
    </lineage>
</organism>
<sequence>EMPSDLGELSELAAEGLCEGGLVDLWASIYLAGKTVGAEGSSEVDCETPELPRLFYEAIHSAPLGTDMANCTVCTLRDSHSLAFAPPTEVVEGGSGGSAVADTQTPVDRVQAAIFQRLGTEAVSKSHFNSWLKAAQRVKVPDRTQDEAVRLRHKEDRLYQRMV</sequence>
<feature type="non-terminal residue" evidence="1">
    <location>
        <position position="163"/>
    </location>
</feature>
<protein>
    <submittedName>
        <fullName evidence="1">Uncharacterized protein</fullName>
    </submittedName>
</protein>
<evidence type="ECO:0000313" key="2">
    <source>
        <dbReference type="Proteomes" id="UP000626109"/>
    </source>
</evidence>
<feature type="non-terminal residue" evidence="1">
    <location>
        <position position="1"/>
    </location>
</feature>
<dbReference type="Proteomes" id="UP000626109">
    <property type="component" value="Unassembled WGS sequence"/>
</dbReference>
<name>A0A813IV37_POLGL</name>
<gene>
    <name evidence="1" type="ORF">PGLA2088_LOCUS13466</name>
</gene>
<dbReference type="AlphaFoldDB" id="A0A813IV37"/>